<feature type="domain" description="DUF6699" evidence="2">
    <location>
        <begin position="103"/>
        <end position="236"/>
    </location>
</feature>
<reference evidence="3 4" key="1">
    <citation type="submission" date="2020-01" db="EMBL/GenBank/DDBJ databases">
        <authorList>
            <person name="Gupta K D."/>
        </authorList>
    </citation>
    <scope>NUCLEOTIDE SEQUENCE [LARGE SCALE GENOMIC DNA]</scope>
</reference>
<gene>
    <name evidence="3" type="ORF">AAE3_LOCUS3464</name>
</gene>
<dbReference type="Proteomes" id="UP000467700">
    <property type="component" value="Unassembled WGS sequence"/>
</dbReference>
<dbReference type="EMBL" id="CACVBS010000032">
    <property type="protein sequence ID" value="CAA7261296.1"/>
    <property type="molecule type" value="Genomic_DNA"/>
</dbReference>
<feature type="region of interest" description="Disordered" evidence="1">
    <location>
        <begin position="32"/>
        <end position="89"/>
    </location>
</feature>
<sequence>MPVKVPKQVRFAYKNILYSPPAALPALSHSVSTNQSSLGPITPPSTAPPLPRASSYHGSKTPSHNPHYYAPQVPSYAPQKAPSPSRHSATVRPHHYLENAAVVWDLIDSPASITRHHHLVSSSALREPATSPALSALYITSPYLPWTIKVYPSNGRYVTVGDVFDYIYRSLRMNITSNEWNSFPTEHDQRRATRAYEHRYRRLRSTREYEEEKRSGMKRVDFLMGRTRFVGISPSSRRPDEWHLSVT</sequence>
<accession>A0A8S0W8F8</accession>
<dbReference type="OrthoDB" id="2783256at2759"/>
<dbReference type="AlphaFoldDB" id="A0A8S0W8F8"/>
<evidence type="ECO:0000259" key="2">
    <source>
        <dbReference type="Pfam" id="PF20415"/>
    </source>
</evidence>
<name>A0A8S0W8F8_CYCAE</name>
<protein>
    <recommendedName>
        <fullName evidence="2">DUF6699 domain-containing protein</fullName>
    </recommendedName>
</protein>
<evidence type="ECO:0000313" key="4">
    <source>
        <dbReference type="Proteomes" id="UP000467700"/>
    </source>
</evidence>
<dbReference type="InterPro" id="IPR046522">
    <property type="entry name" value="DUF6699"/>
</dbReference>
<proteinExistence type="predicted"/>
<comment type="caution">
    <text evidence="3">The sequence shown here is derived from an EMBL/GenBank/DDBJ whole genome shotgun (WGS) entry which is preliminary data.</text>
</comment>
<keyword evidence="4" id="KW-1185">Reference proteome</keyword>
<evidence type="ECO:0000256" key="1">
    <source>
        <dbReference type="SAM" id="MobiDB-lite"/>
    </source>
</evidence>
<feature type="compositionally biased region" description="Pro residues" evidence="1">
    <location>
        <begin position="41"/>
        <end position="51"/>
    </location>
</feature>
<organism evidence="3 4">
    <name type="scientific">Cyclocybe aegerita</name>
    <name type="common">Black poplar mushroom</name>
    <name type="synonym">Agrocybe aegerita</name>
    <dbReference type="NCBI Taxonomy" id="1973307"/>
    <lineage>
        <taxon>Eukaryota</taxon>
        <taxon>Fungi</taxon>
        <taxon>Dikarya</taxon>
        <taxon>Basidiomycota</taxon>
        <taxon>Agaricomycotina</taxon>
        <taxon>Agaricomycetes</taxon>
        <taxon>Agaricomycetidae</taxon>
        <taxon>Agaricales</taxon>
        <taxon>Agaricineae</taxon>
        <taxon>Bolbitiaceae</taxon>
        <taxon>Cyclocybe</taxon>
    </lineage>
</organism>
<evidence type="ECO:0000313" key="3">
    <source>
        <dbReference type="EMBL" id="CAA7261296.1"/>
    </source>
</evidence>
<dbReference type="Pfam" id="PF20415">
    <property type="entry name" value="DUF6699"/>
    <property type="match status" value="1"/>
</dbReference>